<protein>
    <recommendedName>
        <fullName evidence="2">bAvd-like domain-containing protein</fullName>
    </recommendedName>
</protein>
<dbReference type="AlphaFoldDB" id="A0A2K8U902"/>
<dbReference type="CDD" id="cd16376">
    <property type="entry name" value="Avd_like"/>
    <property type="match status" value="1"/>
</dbReference>
<dbReference type="SUPFAM" id="SSF158446">
    <property type="entry name" value="IVS-encoded protein-like"/>
    <property type="match status" value="1"/>
</dbReference>
<proteinExistence type="predicted"/>
<evidence type="ECO:0000313" key="3">
    <source>
        <dbReference type="EMBL" id="AUB82060.1"/>
    </source>
</evidence>
<name>A0A2K8U902_9GAMM</name>
<dbReference type="Gene3D" id="1.20.1440.60">
    <property type="entry name" value="23S rRNA-intervening sequence"/>
    <property type="match status" value="1"/>
</dbReference>
<dbReference type="OrthoDB" id="9814817at2"/>
<dbReference type="Pfam" id="PF22296">
    <property type="entry name" value="bAvd"/>
    <property type="match status" value="1"/>
</dbReference>
<dbReference type="EMBL" id="CP020370">
    <property type="protein sequence ID" value="AUB82060.1"/>
    <property type="molecule type" value="Genomic_DNA"/>
</dbReference>
<sequence>MAQPTNTLPSAVQRCHELLAWLIPLLDQFPRSRRFTLGERLESGLLFVLENLVDATYSRDKREALARANRRLAVTRHLWRLCLELEVIGLKRYEYGAKLMLALGGEIGAWLRARSAPPPPAESGPAGAPTAPA</sequence>
<accession>A0A2K8U902</accession>
<dbReference type="InterPro" id="IPR055360">
    <property type="entry name" value="bAvd"/>
</dbReference>
<dbReference type="Proteomes" id="UP000232638">
    <property type="component" value="Chromosome"/>
</dbReference>
<feature type="domain" description="bAvd-like" evidence="2">
    <location>
        <begin position="12"/>
        <end position="112"/>
    </location>
</feature>
<dbReference type="InterPro" id="IPR036583">
    <property type="entry name" value="23S_rRNA_IVS_sf"/>
</dbReference>
<feature type="region of interest" description="Disordered" evidence="1">
    <location>
        <begin position="114"/>
        <end position="133"/>
    </location>
</feature>
<dbReference type="KEGG" id="tsy:THSYN_14635"/>
<evidence type="ECO:0000313" key="4">
    <source>
        <dbReference type="Proteomes" id="UP000232638"/>
    </source>
</evidence>
<gene>
    <name evidence="3" type="ORF">THSYN_14635</name>
</gene>
<evidence type="ECO:0000256" key="1">
    <source>
        <dbReference type="SAM" id="MobiDB-lite"/>
    </source>
</evidence>
<keyword evidence="4" id="KW-1185">Reference proteome</keyword>
<dbReference type="NCBIfam" id="NF033474">
    <property type="entry name" value="DivGenRetAVD"/>
    <property type="match status" value="1"/>
</dbReference>
<dbReference type="RefSeq" id="WP_100919810.1">
    <property type="nucleotide sequence ID" value="NZ_CP020370.1"/>
</dbReference>
<feature type="compositionally biased region" description="Low complexity" evidence="1">
    <location>
        <begin position="123"/>
        <end position="133"/>
    </location>
</feature>
<organism evidence="3 4">
    <name type="scientific">Candidatus Thiodictyon syntrophicum</name>
    <dbReference type="NCBI Taxonomy" id="1166950"/>
    <lineage>
        <taxon>Bacteria</taxon>
        <taxon>Pseudomonadati</taxon>
        <taxon>Pseudomonadota</taxon>
        <taxon>Gammaproteobacteria</taxon>
        <taxon>Chromatiales</taxon>
        <taxon>Chromatiaceae</taxon>
        <taxon>Thiodictyon</taxon>
    </lineage>
</organism>
<evidence type="ECO:0000259" key="2">
    <source>
        <dbReference type="Pfam" id="PF22296"/>
    </source>
</evidence>
<reference evidence="3 4" key="1">
    <citation type="submission" date="2017-03" db="EMBL/GenBank/DDBJ databases">
        <title>Complete genome sequence of Candidatus 'Thiodictyon syntrophicum' sp. nov. strain Cad16T, a photolithoautotroph purple sulfur bacterium isolated from an alpine meromictic lake.</title>
        <authorList>
            <person name="Luedin S.M."/>
            <person name="Pothier J.F."/>
            <person name="Danza F."/>
            <person name="Storelli N."/>
            <person name="Wittwer M."/>
            <person name="Tonolla M."/>
        </authorList>
    </citation>
    <scope>NUCLEOTIDE SEQUENCE [LARGE SCALE GENOMIC DNA]</scope>
    <source>
        <strain evidence="3 4">Cad16T</strain>
    </source>
</reference>